<evidence type="ECO:0000256" key="2">
    <source>
        <dbReference type="ARBA" id="ARBA00005042"/>
    </source>
</evidence>
<evidence type="ECO:0000256" key="4">
    <source>
        <dbReference type="ARBA" id="ARBA00013170"/>
    </source>
</evidence>
<keyword evidence="11 16" id="KW-0472">Membrane</keyword>
<sequence length="178" mass="19748">MKYFIQFLTYFRIIAGPIIFILILIPQSYGAALAILLLASVSDYWDGFLARKYALTSVLGAVLDPIADKILITFVVIALSLNLESIYIGFLGSLMLAREYWVSALRDFNAREGNAGATKVTYLAKTKTFVQLVTLILFLLGLFLGSALTLFVADFFLFLALIITMQTGLSYTIATFKQ</sequence>
<gene>
    <name evidence="17" type="ORF">ABR63_00220</name>
</gene>
<feature type="transmembrane region" description="Helical" evidence="16">
    <location>
        <begin position="155"/>
        <end position="174"/>
    </location>
</feature>
<proteinExistence type="inferred from homology"/>
<dbReference type="GO" id="GO:0016020">
    <property type="term" value="C:membrane"/>
    <property type="evidence" value="ECO:0007669"/>
    <property type="project" value="UniProtKB-SubCell"/>
</dbReference>
<keyword evidence="6" id="KW-0444">Lipid biosynthesis</keyword>
<evidence type="ECO:0000256" key="15">
    <source>
        <dbReference type="RuleBase" id="RU003750"/>
    </source>
</evidence>
<evidence type="ECO:0000256" key="7">
    <source>
        <dbReference type="ARBA" id="ARBA00022679"/>
    </source>
</evidence>
<evidence type="ECO:0000256" key="5">
    <source>
        <dbReference type="ARBA" id="ARBA00014944"/>
    </source>
</evidence>
<keyword evidence="10" id="KW-0443">Lipid metabolism</keyword>
<keyword evidence="13" id="KW-1208">Phospholipid metabolism</keyword>
<dbReference type="Pfam" id="PF01066">
    <property type="entry name" value="CDP-OH_P_transf"/>
    <property type="match status" value="1"/>
</dbReference>
<accession>A0A0R2PR62</accession>
<dbReference type="InterPro" id="IPR050324">
    <property type="entry name" value="CDP-alcohol_PTase-I"/>
</dbReference>
<evidence type="ECO:0000256" key="11">
    <source>
        <dbReference type="ARBA" id="ARBA00023136"/>
    </source>
</evidence>
<keyword evidence="12" id="KW-0594">Phospholipid biosynthesis</keyword>
<dbReference type="Gene3D" id="1.20.120.1760">
    <property type="match status" value="1"/>
</dbReference>
<dbReference type="InterPro" id="IPR043130">
    <property type="entry name" value="CDP-OH_PTrfase_TM_dom"/>
</dbReference>
<evidence type="ECO:0000256" key="8">
    <source>
        <dbReference type="ARBA" id="ARBA00022692"/>
    </source>
</evidence>
<keyword evidence="7 15" id="KW-0808">Transferase</keyword>
<evidence type="ECO:0000313" key="18">
    <source>
        <dbReference type="Proteomes" id="UP000050874"/>
    </source>
</evidence>
<evidence type="ECO:0000256" key="6">
    <source>
        <dbReference type="ARBA" id="ARBA00022516"/>
    </source>
</evidence>
<comment type="subcellular location">
    <subcellularLocation>
        <location evidence="1">Membrane</location>
        <topology evidence="1">Multi-pass membrane protein</topology>
    </subcellularLocation>
</comment>
<protein>
    <recommendedName>
        <fullName evidence="5">CDP-diacylglycerol--glycerol-3-phosphate 3-phosphatidyltransferase</fullName>
        <ecNumber evidence="4">2.7.8.5</ecNumber>
    </recommendedName>
</protein>
<evidence type="ECO:0000313" key="17">
    <source>
        <dbReference type="EMBL" id="KRO40437.1"/>
    </source>
</evidence>
<dbReference type="PIRSF" id="PIRSF000847">
    <property type="entry name" value="Phos_ph_gly_syn"/>
    <property type="match status" value="1"/>
</dbReference>
<evidence type="ECO:0000256" key="3">
    <source>
        <dbReference type="ARBA" id="ARBA00010441"/>
    </source>
</evidence>
<dbReference type="InterPro" id="IPR004570">
    <property type="entry name" value="Phosphatidylglycerol_P_synth"/>
</dbReference>
<feature type="transmembrane region" description="Helical" evidence="16">
    <location>
        <begin position="129"/>
        <end position="149"/>
    </location>
</feature>
<comment type="catalytic activity">
    <reaction evidence="14">
        <text>a CDP-1,2-diacyl-sn-glycerol + sn-glycerol 3-phosphate = a 1,2-diacyl-sn-glycero-3-phospho-(1'-sn-glycero-3'-phosphate) + CMP + H(+)</text>
        <dbReference type="Rhea" id="RHEA:12593"/>
        <dbReference type="ChEBI" id="CHEBI:15378"/>
        <dbReference type="ChEBI" id="CHEBI:57597"/>
        <dbReference type="ChEBI" id="CHEBI:58332"/>
        <dbReference type="ChEBI" id="CHEBI:60110"/>
        <dbReference type="ChEBI" id="CHEBI:60377"/>
        <dbReference type="EC" id="2.7.8.5"/>
    </reaction>
</comment>
<dbReference type="PANTHER" id="PTHR14269">
    <property type="entry name" value="CDP-DIACYLGLYCEROL--GLYCEROL-3-PHOSPHATE 3-PHOSPHATIDYLTRANSFERASE-RELATED"/>
    <property type="match status" value="1"/>
</dbReference>
<evidence type="ECO:0000256" key="14">
    <source>
        <dbReference type="ARBA" id="ARBA00048586"/>
    </source>
</evidence>
<dbReference type="PROSITE" id="PS00379">
    <property type="entry name" value="CDP_ALCOHOL_P_TRANSF"/>
    <property type="match status" value="1"/>
</dbReference>
<comment type="caution">
    <text evidence="17">The sequence shown here is derived from an EMBL/GenBank/DDBJ whole genome shotgun (WGS) entry which is preliminary data.</text>
</comment>
<dbReference type="InterPro" id="IPR000462">
    <property type="entry name" value="CDP-OH_P_trans"/>
</dbReference>
<feature type="transmembrane region" description="Helical" evidence="16">
    <location>
        <begin position="12"/>
        <end position="39"/>
    </location>
</feature>
<dbReference type="Proteomes" id="UP000050874">
    <property type="component" value="Unassembled WGS sequence"/>
</dbReference>
<evidence type="ECO:0000256" key="13">
    <source>
        <dbReference type="ARBA" id="ARBA00023264"/>
    </source>
</evidence>
<keyword evidence="9 16" id="KW-1133">Transmembrane helix</keyword>
<dbReference type="PANTHER" id="PTHR14269:SF11">
    <property type="entry name" value="CDP-DIACYLGLYCEROL--GLYCEROL-3-PHOSPHATE 3-PHOSPHATIDYLTRANSFERASE"/>
    <property type="match status" value="1"/>
</dbReference>
<evidence type="ECO:0000256" key="10">
    <source>
        <dbReference type="ARBA" id="ARBA00023098"/>
    </source>
</evidence>
<dbReference type="GO" id="GO:0046474">
    <property type="term" value="P:glycerophospholipid biosynthetic process"/>
    <property type="evidence" value="ECO:0007669"/>
    <property type="project" value="TreeGrafter"/>
</dbReference>
<organism evidence="17 18">
    <name type="scientific">SAR86 cluster bacterium BACL1 MAG-120920-bin57</name>
    <dbReference type="NCBI Taxonomy" id="1655571"/>
    <lineage>
        <taxon>Bacteria</taxon>
        <taxon>Pseudomonadati</taxon>
        <taxon>Pseudomonadota</taxon>
        <taxon>Gammaproteobacteria</taxon>
        <taxon>SAR86 cluster</taxon>
    </lineage>
</organism>
<dbReference type="InterPro" id="IPR048254">
    <property type="entry name" value="CDP_ALCOHOL_P_TRANSF_CS"/>
</dbReference>
<evidence type="ECO:0000256" key="16">
    <source>
        <dbReference type="SAM" id="Phobius"/>
    </source>
</evidence>
<dbReference type="AlphaFoldDB" id="A0A0R2PR62"/>
<feature type="transmembrane region" description="Helical" evidence="16">
    <location>
        <begin position="70"/>
        <end position="96"/>
    </location>
</feature>
<dbReference type="GO" id="GO:0008444">
    <property type="term" value="F:CDP-diacylglycerol-glycerol-3-phosphate 3-phosphatidyltransferase activity"/>
    <property type="evidence" value="ECO:0007669"/>
    <property type="project" value="UniProtKB-EC"/>
</dbReference>
<evidence type="ECO:0000256" key="1">
    <source>
        <dbReference type="ARBA" id="ARBA00004141"/>
    </source>
</evidence>
<evidence type="ECO:0000256" key="12">
    <source>
        <dbReference type="ARBA" id="ARBA00023209"/>
    </source>
</evidence>
<dbReference type="EMBL" id="LIAV01000114">
    <property type="protein sequence ID" value="KRO40437.1"/>
    <property type="molecule type" value="Genomic_DNA"/>
</dbReference>
<comment type="pathway">
    <text evidence="2">Phospholipid metabolism; phosphatidylglycerol biosynthesis; phosphatidylglycerol from CDP-diacylglycerol: step 1/2.</text>
</comment>
<evidence type="ECO:0000256" key="9">
    <source>
        <dbReference type="ARBA" id="ARBA00022989"/>
    </source>
</evidence>
<name>A0A0R2PR62_9GAMM</name>
<reference evidence="18" key="1">
    <citation type="submission" date="2015-10" db="EMBL/GenBank/DDBJ databases">
        <title>Metagenome-Assembled Genomes uncover a global brackish microbiome.</title>
        <authorList>
            <person name="Hugerth L.W."/>
            <person name="Larsson J."/>
            <person name="Alneberg J."/>
            <person name="Lindh M.V."/>
            <person name="Legrand C."/>
            <person name="Pinhassi J."/>
            <person name="Andersson A."/>
        </authorList>
    </citation>
    <scope>NUCLEOTIDE SEQUENCE [LARGE SCALE GENOMIC DNA]</scope>
</reference>
<comment type="similarity">
    <text evidence="3 15">Belongs to the CDP-alcohol phosphatidyltransferase class-I family.</text>
</comment>
<keyword evidence="8 16" id="KW-0812">Transmembrane</keyword>
<dbReference type="EC" id="2.7.8.5" evidence="4"/>